<gene>
    <name evidence="2" type="ORF">WJX72_000790</name>
</gene>
<evidence type="ECO:0000313" key="3">
    <source>
        <dbReference type="Proteomes" id="UP001489004"/>
    </source>
</evidence>
<proteinExistence type="predicted"/>
<evidence type="ECO:0000313" key="2">
    <source>
        <dbReference type="EMBL" id="KAK9815257.1"/>
    </source>
</evidence>
<keyword evidence="1" id="KW-1133">Transmembrane helix</keyword>
<keyword evidence="1" id="KW-0812">Transmembrane</keyword>
<dbReference type="EMBL" id="JALJOR010000006">
    <property type="protein sequence ID" value="KAK9815257.1"/>
    <property type="molecule type" value="Genomic_DNA"/>
</dbReference>
<dbReference type="AlphaFoldDB" id="A0AAW1Q355"/>
<evidence type="ECO:0000256" key="1">
    <source>
        <dbReference type="SAM" id="Phobius"/>
    </source>
</evidence>
<accession>A0AAW1Q355</accession>
<keyword evidence="3" id="KW-1185">Reference proteome</keyword>
<protein>
    <submittedName>
        <fullName evidence="2">Uncharacterized protein</fullName>
    </submittedName>
</protein>
<reference evidence="2 3" key="1">
    <citation type="journal article" date="2024" name="Nat. Commun.">
        <title>Phylogenomics reveals the evolutionary origins of lichenization in chlorophyte algae.</title>
        <authorList>
            <person name="Puginier C."/>
            <person name="Libourel C."/>
            <person name="Otte J."/>
            <person name="Skaloud P."/>
            <person name="Haon M."/>
            <person name="Grisel S."/>
            <person name="Petersen M."/>
            <person name="Berrin J.G."/>
            <person name="Delaux P.M."/>
            <person name="Dal Grande F."/>
            <person name="Keller J."/>
        </authorList>
    </citation>
    <scope>NUCLEOTIDE SEQUENCE [LARGE SCALE GENOMIC DNA]</scope>
    <source>
        <strain evidence="2 3">SAG 2043</strain>
    </source>
</reference>
<comment type="caution">
    <text evidence="2">The sequence shown here is derived from an EMBL/GenBank/DDBJ whole genome shotgun (WGS) entry which is preliminary data.</text>
</comment>
<dbReference type="Proteomes" id="UP001489004">
    <property type="component" value="Unassembled WGS sequence"/>
</dbReference>
<dbReference type="PROSITE" id="PS51257">
    <property type="entry name" value="PROKAR_LIPOPROTEIN"/>
    <property type="match status" value="1"/>
</dbReference>
<keyword evidence="1" id="KW-0472">Membrane</keyword>
<organism evidence="2 3">
    <name type="scientific">[Myrmecia] bisecta</name>
    <dbReference type="NCBI Taxonomy" id="41462"/>
    <lineage>
        <taxon>Eukaryota</taxon>
        <taxon>Viridiplantae</taxon>
        <taxon>Chlorophyta</taxon>
        <taxon>core chlorophytes</taxon>
        <taxon>Trebouxiophyceae</taxon>
        <taxon>Trebouxiales</taxon>
        <taxon>Trebouxiaceae</taxon>
        <taxon>Myrmecia</taxon>
    </lineage>
</organism>
<sequence>MDKGAVSGGVIGGFFFLFFCGCGIAYGGRWYMRRQAAAAGSPTTEAARAANAAALMASHPIDMAHDTEPSVAATAPPTWRCQMPFSCCLMLCSLDKQRTRQLR</sequence>
<name>A0AAW1Q355_9CHLO</name>
<feature type="transmembrane region" description="Helical" evidence="1">
    <location>
        <begin position="6"/>
        <end position="26"/>
    </location>
</feature>